<evidence type="ECO:0000313" key="4">
    <source>
        <dbReference type="Proteomes" id="UP001596414"/>
    </source>
</evidence>
<accession>A0ABD5X817</accession>
<evidence type="ECO:0000313" key="3">
    <source>
        <dbReference type="EMBL" id="MFC7126073.1"/>
    </source>
</evidence>
<reference evidence="3 4" key="1">
    <citation type="journal article" date="2014" name="Int. J. Syst. Evol. Microbiol.">
        <title>Complete genome sequence of Corynebacterium casei LMG S-19264T (=DSM 44701T), isolated from a smear-ripened cheese.</title>
        <authorList>
            <consortium name="US DOE Joint Genome Institute (JGI-PGF)"/>
            <person name="Walter F."/>
            <person name="Albersmeier A."/>
            <person name="Kalinowski J."/>
            <person name="Ruckert C."/>
        </authorList>
    </citation>
    <scope>NUCLEOTIDE SEQUENCE [LARGE SCALE GENOMIC DNA]</scope>
    <source>
        <strain evidence="3 4">CGMCC 4.7215</strain>
    </source>
</reference>
<feature type="domain" description="DUF7964" evidence="2">
    <location>
        <begin position="2"/>
        <end position="81"/>
    </location>
</feature>
<dbReference type="Proteomes" id="UP001596414">
    <property type="component" value="Unassembled WGS sequence"/>
</dbReference>
<protein>
    <recommendedName>
        <fullName evidence="2">DUF7964 domain-containing protein</fullName>
    </recommendedName>
</protein>
<proteinExistence type="predicted"/>
<name>A0ABD5X817_9EURY</name>
<dbReference type="Pfam" id="PF25912">
    <property type="entry name" value="DUF7964"/>
    <property type="match status" value="1"/>
</dbReference>
<sequence length="114" mass="12882">MVESLPDRPLTPSEAVSTSRSRDEFLLLPATPDSMFDGDEVSDVRDLLIVTDSVMTVLAYEEAEGWSTVVRFENTTKFNEAVTAIVEHREYDLSEEDIETIVADYHDLYEAGFE</sequence>
<dbReference type="EMBL" id="JBHSZQ010000014">
    <property type="protein sequence ID" value="MFC7126073.1"/>
    <property type="molecule type" value="Genomic_DNA"/>
</dbReference>
<dbReference type="RefSeq" id="WP_267638989.1">
    <property type="nucleotide sequence ID" value="NZ_JAODIY010000047.1"/>
</dbReference>
<evidence type="ECO:0000256" key="1">
    <source>
        <dbReference type="SAM" id="MobiDB-lite"/>
    </source>
</evidence>
<comment type="caution">
    <text evidence="3">The sequence shown here is derived from an EMBL/GenBank/DDBJ whole genome shotgun (WGS) entry which is preliminary data.</text>
</comment>
<dbReference type="AlphaFoldDB" id="A0ABD5X817"/>
<evidence type="ECO:0000259" key="2">
    <source>
        <dbReference type="Pfam" id="PF25912"/>
    </source>
</evidence>
<gene>
    <name evidence="3" type="ORF">ACFQJ7_08490</name>
</gene>
<organism evidence="3 4">
    <name type="scientific">Halovenus rubra</name>
    <dbReference type="NCBI Taxonomy" id="869890"/>
    <lineage>
        <taxon>Archaea</taxon>
        <taxon>Methanobacteriati</taxon>
        <taxon>Methanobacteriota</taxon>
        <taxon>Stenosarchaea group</taxon>
        <taxon>Halobacteria</taxon>
        <taxon>Halobacteriales</taxon>
        <taxon>Haloarculaceae</taxon>
        <taxon>Halovenus</taxon>
    </lineage>
</organism>
<feature type="region of interest" description="Disordered" evidence="1">
    <location>
        <begin position="1"/>
        <end position="22"/>
    </location>
</feature>
<dbReference type="InterPro" id="IPR058270">
    <property type="entry name" value="DUF7964"/>
</dbReference>